<accession>A0A0A9APY2</accession>
<protein>
    <submittedName>
        <fullName evidence="1">Uncharacterized protein</fullName>
    </submittedName>
</protein>
<reference evidence="1" key="2">
    <citation type="journal article" date="2015" name="Data Brief">
        <title>Shoot transcriptome of the giant reed, Arundo donax.</title>
        <authorList>
            <person name="Barrero R.A."/>
            <person name="Guerrero F.D."/>
            <person name="Moolhuijzen P."/>
            <person name="Goolsby J.A."/>
            <person name="Tidwell J."/>
            <person name="Bellgard S.E."/>
            <person name="Bellgard M.I."/>
        </authorList>
    </citation>
    <scope>NUCLEOTIDE SEQUENCE</scope>
    <source>
        <tissue evidence="1">Shoot tissue taken approximately 20 cm above the soil surface</tissue>
    </source>
</reference>
<organism evidence="1">
    <name type="scientific">Arundo donax</name>
    <name type="common">Giant reed</name>
    <name type="synonym">Donax arundinaceus</name>
    <dbReference type="NCBI Taxonomy" id="35708"/>
    <lineage>
        <taxon>Eukaryota</taxon>
        <taxon>Viridiplantae</taxon>
        <taxon>Streptophyta</taxon>
        <taxon>Embryophyta</taxon>
        <taxon>Tracheophyta</taxon>
        <taxon>Spermatophyta</taxon>
        <taxon>Magnoliopsida</taxon>
        <taxon>Liliopsida</taxon>
        <taxon>Poales</taxon>
        <taxon>Poaceae</taxon>
        <taxon>PACMAD clade</taxon>
        <taxon>Arundinoideae</taxon>
        <taxon>Arundineae</taxon>
        <taxon>Arundo</taxon>
    </lineage>
</organism>
<dbReference type="AlphaFoldDB" id="A0A0A9APY2"/>
<proteinExistence type="predicted"/>
<evidence type="ECO:0000313" key="1">
    <source>
        <dbReference type="EMBL" id="JAD53799.1"/>
    </source>
</evidence>
<dbReference type="EMBL" id="GBRH01244096">
    <property type="protein sequence ID" value="JAD53799.1"/>
    <property type="molecule type" value="Transcribed_RNA"/>
</dbReference>
<sequence length="36" mass="4232">MWQVQRERPHDVPHLSLIHGLDDEEFIDLHARRGGA</sequence>
<name>A0A0A9APY2_ARUDO</name>
<reference evidence="1" key="1">
    <citation type="submission" date="2014-09" db="EMBL/GenBank/DDBJ databases">
        <authorList>
            <person name="Magalhaes I.L.F."/>
            <person name="Oliveira U."/>
            <person name="Santos F.R."/>
            <person name="Vidigal T.H.D.A."/>
            <person name="Brescovit A.D."/>
            <person name="Santos A.J."/>
        </authorList>
    </citation>
    <scope>NUCLEOTIDE SEQUENCE</scope>
    <source>
        <tissue evidence="1">Shoot tissue taken approximately 20 cm above the soil surface</tissue>
    </source>
</reference>